<dbReference type="InterPro" id="IPR019931">
    <property type="entry name" value="LPXTG_anchor"/>
</dbReference>
<dbReference type="InterPro" id="IPR011252">
    <property type="entry name" value="Fibrogen-bd_dom1"/>
</dbReference>
<feature type="compositionally biased region" description="Acidic residues" evidence="7">
    <location>
        <begin position="185"/>
        <end position="198"/>
    </location>
</feature>
<dbReference type="InterPro" id="IPR008966">
    <property type="entry name" value="Adhesion_dom_sf"/>
</dbReference>
<evidence type="ECO:0000313" key="11">
    <source>
        <dbReference type="EMBL" id="MBS4202392.1"/>
    </source>
</evidence>
<gene>
    <name evidence="11" type="ORF">KHA93_22580</name>
</gene>
<keyword evidence="5 9" id="KW-0732">Signal</keyword>
<feature type="chain" id="PRO_5037520813" evidence="9">
    <location>
        <begin position="24"/>
        <end position="2952"/>
    </location>
</feature>
<evidence type="ECO:0000256" key="2">
    <source>
        <dbReference type="ARBA" id="ARBA00007257"/>
    </source>
</evidence>
<dbReference type="NCBIfam" id="TIGR01167">
    <property type="entry name" value="LPXTG_anchor"/>
    <property type="match status" value="1"/>
</dbReference>
<dbReference type="Pfam" id="PF17802">
    <property type="entry name" value="SpaA"/>
    <property type="match status" value="8"/>
</dbReference>
<evidence type="ECO:0000259" key="10">
    <source>
        <dbReference type="PROSITE" id="PS50847"/>
    </source>
</evidence>
<evidence type="ECO:0000256" key="8">
    <source>
        <dbReference type="SAM" id="Phobius"/>
    </source>
</evidence>
<dbReference type="InterPro" id="IPR008454">
    <property type="entry name" value="Collagen-bd_Cna-like_B-typ_dom"/>
</dbReference>
<evidence type="ECO:0000256" key="6">
    <source>
        <dbReference type="ARBA" id="ARBA00023088"/>
    </source>
</evidence>
<dbReference type="Proteomes" id="UP000682713">
    <property type="component" value="Unassembled WGS sequence"/>
</dbReference>
<evidence type="ECO:0000256" key="1">
    <source>
        <dbReference type="ARBA" id="ARBA00004168"/>
    </source>
</evidence>
<feature type="domain" description="Gram-positive cocci surface proteins LPxTG" evidence="10">
    <location>
        <begin position="2918"/>
        <end position="2952"/>
    </location>
</feature>
<dbReference type="Gene3D" id="2.60.40.740">
    <property type="match status" value="5"/>
</dbReference>
<dbReference type="SUPFAM" id="SSF49401">
    <property type="entry name" value="Bacterial adhesins"/>
    <property type="match status" value="7"/>
</dbReference>
<dbReference type="GO" id="GO:0007155">
    <property type="term" value="P:cell adhesion"/>
    <property type="evidence" value="ECO:0007669"/>
    <property type="project" value="InterPro"/>
</dbReference>
<keyword evidence="8" id="KW-1133">Transmembrane helix</keyword>
<dbReference type="InterPro" id="IPR013783">
    <property type="entry name" value="Ig-like_fold"/>
</dbReference>
<feature type="transmembrane region" description="Helical" evidence="8">
    <location>
        <begin position="2926"/>
        <end position="2945"/>
    </location>
</feature>
<feature type="region of interest" description="Disordered" evidence="7">
    <location>
        <begin position="2876"/>
        <end position="2919"/>
    </location>
</feature>
<dbReference type="PROSITE" id="PS50847">
    <property type="entry name" value="GRAM_POS_ANCHORING"/>
    <property type="match status" value="1"/>
</dbReference>
<dbReference type="Pfam" id="PF05737">
    <property type="entry name" value="Collagen_bind"/>
    <property type="match status" value="4"/>
</dbReference>
<dbReference type="Gene3D" id="2.60.40.1140">
    <property type="entry name" value="Collagen-binding surface protein Cna, B-type domain"/>
    <property type="match status" value="11"/>
</dbReference>
<keyword evidence="4" id="KW-0964">Secreted</keyword>
<dbReference type="Gene3D" id="2.60.40.1280">
    <property type="match status" value="2"/>
</dbReference>
<feature type="signal peptide" evidence="9">
    <location>
        <begin position="1"/>
        <end position="23"/>
    </location>
</feature>
<feature type="region of interest" description="Disordered" evidence="7">
    <location>
        <begin position="177"/>
        <end position="218"/>
    </location>
</feature>
<evidence type="ECO:0000256" key="7">
    <source>
        <dbReference type="SAM" id="MobiDB-lite"/>
    </source>
</evidence>
<dbReference type="SUPFAM" id="SSF49478">
    <property type="entry name" value="Cna protein B-type domain"/>
    <property type="match status" value="19"/>
</dbReference>
<evidence type="ECO:0000256" key="3">
    <source>
        <dbReference type="ARBA" id="ARBA00022512"/>
    </source>
</evidence>
<dbReference type="Pfam" id="PF00746">
    <property type="entry name" value="Gram_pos_anchor"/>
    <property type="match status" value="1"/>
</dbReference>
<keyword evidence="12" id="KW-1185">Reference proteome</keyword>
<keyword evidence="8" id="KW-0472">Membrane</keyword>
<proteinExistence type="inferred from homology"/>
<sequence length="2952" mass="331364">MRKKISMIVFIIVLISNTILSGAAPLVVTAETVKKSIFTNVTLTDEKGNVIDANQNPEFLPSIDTAVNVNFEWSISSDDLTGEKTFLYDLPSQIMVHKVQSGLLFADEDEIGTFQIDDNGKITLEFLEEAEGYAQVSGKFSIDAAFNEKVIGDSEEISILFGLGGLEKLIDINFEGSSDSQSGNVEDEETTPEVDQNDENGSLENGAEAKEEEIDTEVEPVDNQTAININGTESKEKVTKVQSLNRTVGEINENIITDVMLSIKEGEEDFNEILPGTEIVVGSPYNEFKVKLDYQFALPNGHPYGKGSTFTIEIPDVFNVLANPEPQPLKKGNIEFATFIVTSDNKIVITFNEKIEENSDVSGYINLESEFAAHYKGSAETEITFPIEGKGNVTYPIRFIPNSTSIDKQGVPNKGYNTETIQWTVDFNKDLQKINNAILEDFLGPNQELVADSIEVYKLAMNADGTIDESKTEIMEGHGFGETFPLTLGNIDSAYRIVYKSKVTDNLGTSYTNKATLDGDEIEPISADASVVVKRGQQLEKDSTEYDNVSQTITWEVKYNYDEKVIPQNKAKLTDVFGKNQQFVEGSFKVVEVEINSNTGDEAGTTDVSSDAYTVTHTEDGFVFLFNEGINKAYKIVYKTTASNRVDKDGNIENTISDEFENVIKGGRFVSQGIFIKSHDGNPDYDKKETSWTILINRDEQLMKEVAFFDTLPQGFTPKNVKVTHDGKTLVKDTDYTYNYDENTRRIEIDFIQDITKRVYITYETEIDYDKVNPQNGKFTNNALLEWIPENETKKISKEGTADFDPDNYTKHNGFKGASYNPVTKEITWTIGVNYNRATLNNVIVEDFILGEQNFKINNVKVYHMTLTGGANGFEKGAELTGADIRSKTGQNNEPGFSVHLGNIKEPYVIEFTTDLKGLLVDKNYNNIATVKSNNKDENELKATVQPHYGGEYTKKDAKQNVTNPRIVNWNVNINFTQSTVSNLKIEDTPSINQALLRDTIKVYGTTVTENSIMKDLNKLLVEGQDYTLEMKESEDGRETFTIKFTAAKIDRAYVLEYDTYILYKGDGNISNDAQFFASETTGIETGDKYSNKINLSNISGGIDGEVGNLKVTKVDNDDDSMTLKGAVFELYDETGKTLLKTATTGEDGVSEFKNLLYARYILKETTAPDGYVVGIEDKQTVKVNAPVTELEIKNKKIKRHVELTKVDGTDGRLLDGVVFELYKDNNLVSEHTTDNEGIIYLEDFEPGNYYFKEKTPKQHYQQNDNEYRFTIEEKQTEVDKVIVKNELIPGSAKIKKVDADNTSKGLKGAVFEILTENKKSVKTVETGEDGTVRTGDLRPGKYLLKEIQAPYGYNISDQEAKDGIEFEIVHSQVTPIDIRTITNEVKTTKIELTKKDAISGNLLPGAEFELTYQAGPYPNGTTVIKTADSSGKVTFEDLKPGTYSIKESKAPEGYILNTTPIIVEVTLNHVHNNQTVKKDIQNDPFVHVILVKEDSETAYKLADAKFKITDQDDIDIAGYTNLTTDNNGQINITGLPAGSYKLVEVEPPFGYTIDSNNIRTFEITGNELSTNVIEYRDSDAFKNNIIKGSVELLKKDAETGGTLEGVEFELQNISLVNGGTYGTTPHTTDANGKIFVNNLRPGKYKFIEKKAKDGYQLHWKEIVFDIDLGNQKHEQTITVENYKLVDIGVTKKWNDDNDSAGSRPESITVDLLQNGTKLKDATISPDNNGNWTQTFTGLDAVDSNGKKYTYTVVEQPVDNYQREGITGNAVEGFVITNTLLTSVEVEKAWEDDNDATKNRPSQVKVELYQNNQKYKEATVKASDNWKYTFAKLPVYDSNGNKYHYTVKEETVTGYELKNIESTNNGYKVINVRTGKADINVTKTWKDENELDRPSEVIVELYQNNQKLKEATVKASGNWKYAFENLEVFDTDGKAYDYTVKEKDLDGNYKLDGITGDAEKGFEITNVRTGKTNIKVTKVWKDEKESDRPSEIKVELYQNGTHQPDKDATIKASEGWEYTFNNLEAFDADGKAYEYTVKEVDLDGKYKLEGITGNAKDGFTITNVRTGKTEINVTKVWKDENELDRPTDVKVELYRNGIHQSDKDAVIKRSDGWECTFKDLEVYDSDGKAYVYTVKEKDLDSNYTLEGITGNAKDGFIITNVRTDKTKVEGMKSWKDDNENDRPEMIKVNLLQNDVVVDTQEVTKDSDWKYSFTNLEKYDKEGKAYKYSVKEQGVPGYKSEVNGFDITNTRSEKTIVEVTKAWKDDNAKDRPESITVTLLQNDKEIETVEITAADDWTYEFSDLEAFDENGVAYEYTVEEEAIGGYETTIDGYDITNLRVGKTTVEGAKAWKDDNSKERPEMIKVDLLKNGEVINTKEVTADDDWKYSFTNLDKFDEEGKAYEYTVLEQPIEGYRSTVEGYDITNVRVGKTSVEGKKTWKDNNSKERPEMIKVNLLQNRVVVATQEVTADTDWKYSFKDLDKYDEEGKVYEYAVKEQGVPGYKSDVDGFDITNTRSDKTSVVITKGWKDDNSKDRPDSITVNLLQNGEVIDTVKVTATDDWTYEFSDLEAYDKNGVAYEYTVEEEAIEGYETTVDGYDITNLRVGETSIEGTKTWEDDNFKERPKMIKVDLLQNGKVVDTVEATADTDWKYTFTNLEKYDAEGKAYTYSVKEHVVEGYESIVSGFDITNKLILGEVELTKHGENEEVLEGAIFDLQDLAGNVLQEGLTTNKAGKLVVSDLKPGHYQFVETKAPFAHELDSTPIKFTIEIGPTKPVQLTAMNELTPGSVELIKVDSNNKKITLEGAEFELQNKDGYVLLKGLSTDKTGKLVVENLKPGNYQFVEKKAPTGYDLDPTPITFTIEKGQEEMLVLEFANKATPLDPEQPEKPGKPEKPSKPEQPVDPGKEVRPEKPSSGINKLPQTGEQNLFYMMIIGFLFLSIGGVLLLRRNRKAE</sequence>
<evidence type="ECO:0000256" key="9">
    <source>
        <dbReference type="SAM" id="SignalP"/>
    </source>
</evidence>
<comment type="similarity">
    <text evidence="2">Belongs to the serine-aspartate repeat-containing protein (SDr) family.</text>
</comment>
<dbReference type="InterPro" id="IPR008456">
    <property type="entry name" value="Collagen-bd_dom"/>
</dbReference>
<keyword evidence="3" id="KW-0134">Cell wall</keyword>
<dbReference type="Gene3D" id="2.60.40.10">
    <property type="entry name" value="Immunoglobulins"/>
    <property type="match status" value="8"/>
</dbReference>
<name>A0A942TSY8_9BACI</name>
<accession>A0A942TSY8</accession>
<dbReference type="Pfam" id="PF05738">
    <property type="entry name" value="Cna_B"/>
    <property type="match status" value="11"/>
</dbReference>
<protein>
    <submittedName>
        <fullName evidence="11">Cna B-type domain-containing protein</fullName>
    </submittedName>
</protein>
<evidence type="ECO:0000256" key="5">
    <source>
        <dbReference type="ARBA" id="ARBA00022729"/>
    </source>
</evidence>
<keyword evidence="8" id="KW-0812">Transmembrane</keyword>
<evidence type="ECO:0000256" key="4">
    <source>
        <dbReference type="ARBA" id="ARBA00022525"/>
    </source>
</evidence>
<feature type="compositionally biased region" description="Basic and acidic residues" evidence="7">
    <location>
        <begin position="2883"/>
        <end position="2895"/>
    </location>
</feature>
<comment type="caution">
    <text evidence="11">The sequence shown here is derived from an EMBL/GenBank/DDBJ whole genome shotgun (WGS) entry which is preliminary data.</text>
</comment>
<dbReference type="InterPro" id="IPR041171">
    <property type="entry name" value="SDR_Ig"/>
</dbReference>
<dbReference type="EMBL" id="JAGYPJ010000002">
    <property type="protein sequence ID" value="MBS4202392.1"/>
    <property type="molecule type" value="Genomic_DNA"/>
</dbReference>
<dbReference type="RefSeq" id="WP_213113176.1">
    <property type="nucleotide sequence ID" value="NZ_JAGYPJ010000002.1"/>
</dbReference>
<dbReference type="PANTHER" id="PTHR36108:SF13">
    <property type="entry name" value="COLOSSIN-B-RELATED"/>
    <property type="match status" value="1"/>
</dbReference>
<dbReference type="InterPro" id="IPR041033">
    <property type="entry name" value="SpaA_PFL_dom_1"/>
</dbReference>
<comment type="subcellular location">
    <subcellularLocation>
        <location evidence="1">Secreted</location>
        <location evidence="1">Cell wall</location>
        <topology evidence="1">Peptidoglycan-anchor</topology>
    </subcellularLocation>
</comment>
<evidence type="ECO:0000313" key="12">
    <source>
        <dbReference type="Proteomes" id="UP000682713"/>
    </source>
</evidence>
<reference evidence="11 12" key="1">
    <citation type="submission" date="2021-05" db="EMBL/GenBank/DDBJ databases">
        <title>Novel Bacillus species.</title>
        <authorList>
            <person name="Liu G."/>
        </authorList>
    </citation>
    <scope>NUCLEOTIDE SEQUENCE [LARGE SCALE GENOMIC DNA]</scope>
    <source>
        <strain evidence="11 12">FJAT-49732</strain>
    </source>
</reference>
<keyword evidence="6" id="KW-0572">Peptidoglycan-anchor</keyword>
<dbReference type="CDD" id="cd00222">
    <property type="entry name" value="CollagenBindB"/>
    <property type="match status" value="11"/>
</dbReference>
<dbReference type="GO" id="GO:0005518">
    <property type="term" value="F:collagen binding"/>
    <property type="evidence" value="ECO:0007669"/>
    <property type="project" value="InterPro"/>
</dbReference>
<dbReference type="Pfam" id="PF17961">
    <property type="entry name" value="Big_8"/>
    <property type="match status" value="2"/>
</dbReference>
<dbReference type="PANTHER" id="PTHR36108">
    <property type="entry name" value="COLOSSIN-B-RELATED"/>
    <property type="match status" value="1"/>
</dbReference>
<organism evidence="11 12">
    <name type="scientific">Lederbergia citrisecunda</name>
    <dbReference type="NCBI Taxonomy" id="2833583"/>
    <lineage>
        <taxon>Bacteria</taxon>
        <taxon>Bacillati</taxon>
        <taxon>Bacillota</taxon>
        <taxon>Bacilli</taxon>
        <taxon>Bacillales</taxon>
        <taxon>Bacillaceae</taxon>
        <taxon>Lederbergia</taxon>
    </lineage>
</organism>